<keyword evidence="9 15" id="KW-0460">Magnesium</keyword>
<feature type="region of interest" description="Nuclease activity, interacts with RecD and RecA" evidence="15">
    <location>
        <begin position="921"/>
        <end position="1234"/>
    </location>
</feature>
<dbReference type="GO" id="GO:0000287">
    <property type="term" value="F:magnesium ion binding"/>
    <property type="evidence" value="ECO:0007669"/>
    <property type="project" value="UniProtKB-UniRule"/>
</dbReference>
<keyword evidence="11 15" id="KW-0234">DNA repair</keyword>
<keyword evidence="10 15" id="KW-0238">DNA-binding</keyword>
<dbReference type="EMBL" id="CP044222">
    <property type="protein sequence ID" value="QEW06495.1"/>
    <property type="molecule type" value="Genomic_DNA"/>
</dbReference>
<comment type="catalytic activity">
    <reaction evidence="15">
        <text>Exonucleolytic cleavage (in the presence of ATP) in either 5'- to 3'- or 3'- to 5'-direction to yield 5'-phosphooligonucleotides.</text>
        <dbReference type="EC" id="3.1.11.5"/>
    </reaction>
</comment>
<feature type="active site" description="For nuclease activity" evidence="15">
    <location>
        <position position="1133"/>
    </location>
</feature>
<evidence type="ECO:0000313" key="20">
    <source>
        <dbReference type="Proteomes" id="UP000325606"/>
    </source>
</evidence>
<gene>
    <name evidence="15 19" type="primary">recB</name>
    <name evidence="19" type="ORF">F5I99_08220</name>
</gene>
<keyword evidence="4 15" id="KW-0227">DNA damage</keyword>
<dbReference type="AlphaFoldDB" id="A0A5J6LD22"/>
<dbReference type="HAMAP" id="MF_01485">
    <property type="entry name" value="RecB"/>
    <property type="match status" value="1"/>
</dbReference>
<dbReference type="Gene3D" id="3.40.50.300">
    <property type="entry name" value="P-loop containing nucleotide triphosphate hydrolases"/>
    <property type="match status" value="2"/>
</dbReference>
<dbReference type="InterPro" id="IPR004586">
    <property type="entry name" value="RecB"/>
</dbReference>
<dbReference type="GO" id="GO:0005524">
    <property type="term" value="F:ATP binding"/>
    <property type="evidence" value="ECO:0007669"/>
    <property type="project" value="UniProtKB-UniRule"/>
</dbReference>
<dbReference type="Gene3D" id="1.10.486.10">
    <property type="entry name" value="PCRA, domain 4"/>
    <property type="match status" value="1"/>
</dbReference>
<dbReference type="CDD" id="cd22352">
    <property type="entry name" value="RecB_C-like"/>
    <property type="match status" value="1"/>
</dbReference>
<feature type="domain" description="UvrD-like helicase ATP-binding" evidence="17">
    <location>
        <begin position="2"/>
        <end position="469"/>
    </location>
</feature>
<dbReference type="PROSITE" id="PS51217">
    <property type="entry name" value="UVRD_HELICASE_CTER"/>
    <property type="match status" value="1"/>
</dbReference>
<dbReference type="Pfam" id="PF00580">
    <property type="entry name" value="UvrD-helicase"/>
    <property type="match status" value="1"/>
</dbReference>
<dbReference type="InterPro" id="IPR011335">
    <property type="entry name" value="Restrct_endonuc-II-like"/>
</dbReference>
<feature type="binding site" evidence="15">
    <location>
        <position position="982"/>
    </location>
    <ligand>
        <name>Mg(2+)</name>
        <dbReference type="ChEBI" id="CHEBI:18420"/>
    </ligand>
</feature>
<dbReference type="GO" id="GO:0008854">
    <property type="term" value="F:exodeoxyribonuclease V activity"/>
    <property type="evidence" value="ECO:0007669"/>
    <property type="project" value="UniProtKB-EC"/>
</dbReference>
<dbReference type="GO" id="GO:0000724">
    <property type="term" value="P:double-strand break repair via homologous recombination"/>
    <property type="evidence" value="ECO:0007669"/>
    <property type="project" value="UniProtKB-UniRule"/>
</dbReference>
<dbReference type="Pfam" id="PF12705">
    <property type="entry name" value="PDDEXK_1"/>
    <property type="match status" value="1"/>
</dbReference>
<keyword evidence="8 15" id="KW-0067">ATP-binding</keyword>
<evidence type="ECO:0000256" key="2">
    <source>
        <dbReference type="ARBA" id="ARBA00022723"/>
    </source>
</evidence>
<dbReference type="Gene3D" id="1.10.3170.10">
    <property type="entry name" value="Recbcd, chain B, domain 2"/>
    <property type="match status" value="1"/>
</dbReference>
<keyword evidence="2 15" id="KW-0479">Metal-binding</keyword>
<dbReference type="GO" id="GO:0016887">
    <property type="term" value="F:ATP hydrolysis activity"/>
    <property type="evidence" value="ECO:0007669"/>
    <property type="project" value="RHEA"/>
</dbReference>
<evidence type="ECO:0000259" key="17">
    <source>
        <dbReference type="PROSITE" id="PS51198"/>
    </source>
</evidence>
<comment type="function">
    <text evidence="15">A helicase/nuclease that prepares dsDNA breaks (DSB) for recombinational DNA repair. Binds to DSBs and unwinds DNA via a highly rapid and processive ATP-dependent bidirectional helicase activity. Unwinds dsDNA until it encounters a Chi (crossover hotspot instigator) sequence from the 3' direction. Cuts ssDNA a few nucleotides 3' to the Chi site. The properties and activities of the enzyme are changed at Chi. The Chi-altered holoenzyme produces a long 3'-ssDNA overhang and facilitates RecA-binding to the ssDNA for homologous DNA recombination and repair. Holoenzyme degrades any linearized DNA that is unable to undergo homologous recombination. In the holoenzyme this subunit contributes ATPase, 3'-5' helicase, exonuclease activity and loads RecA onto ssDNA.</text>
</comment>
<evidence type="ECO:0000256" key="3">
    <source>
        <dbReference type="ARBA" id="ARBA00022741"/>
    </source>
</evidence>
<dbReference type="GO" id="GO:0043138">
    <property type="term" value="F:3'-5' DNA helicase activity"/>
    <property type="evidence" value="ECO:0007669"/>
    <property type="project" value="UniProtKB-UniRule"/>
</dbReference>
<dbReference type="PROSITE" id="PS51198">
    <property type="entry name" value="UVRD_HELICASE_ATP_BIND"/>
    <property type="match status" value="1"/>
</dbReference>
<dbReference type="InterPro" id="IPR000212">
    <property type="entry name" value="DNA_helicase_UvrD/REP"/>
</dbReference>
<evidence type="ECO:0000256" key="6">
    <source>
        <dbReference type="ARBA" id="ARBA00022806"/>
    </source>
</evidence>
<comment type="catalytic activity">
    <reaction evidence="13 15">
        <text>Couples ATP hydrolysis with the unwinding of duplex DNA by translocating in the 3'-5' direction.</text>
        <dbReference type="EC" id="5.6.2.4"/>
    </reaction>
</comment>
<keyword evidence="20" id="KW-1185">Reference proteome</keyword>
<comment type="subunit">
    <text evidence="15">Heterotrimer of RecB, RecC and RecD. All subunits contribute to DNA-binding. Interacts with RecA.</text>
</comment>
<dbReference type="KEGG" id="nik:F5I99_08220"/>
<comment type="domain">
    <text evidence="15">The N-terminal DNA-binding domain is a ssDNA-dependent ATPase and has ATP-dependent 3'-5' helicase function. This domain interacts with RecC.</text>
</comment>
<dbReference type="Gene3D" id="3.90.320.10">
    <property type="match status" value="1"/>
</dbReference>
<feature type="domain" description="UvrD-like helicase C-terminal" evidence="18">
    <location>
        <begin position="470"/>
        <end position="777"/>
    </location>
</feature>
<sequence>MSDSINRLDPLTFPLQGKALIEASAGTGKTFTLALLYLRLVIQHGGDQAFIRPLLPPEILVVTFTNAATAELRERIRARLVEAAGVFQGATTSDALLLALLQQLQDDQHPRAARQLTLAAQWMDESAISTIHAWCYRMLKEHAFDSGSAFDQQLETSEQAWQQQASEDYWRCAYSQLPVEQLALVVDCWASPDALLKQVKPCLDKLAYLANPSGSALQLIQRYRQQRTAQLDALKAEWRAQDYIGQLQQLFDQAAKQKAFQAKKLNSGHRSGVLNKLSDWLAQASLEDPGIFGGKSWRVMSSEGISDIWVDAQQAPVDHPACLALSQLKQVLADLPDLQPELLCHAAHWIAARIEKVKQQANSLSQNDLLLRLDKALASTQGEALAAAIRRQFPVALVDEFQDTDPVQYRIFRRIYQQSPDNMPVGFFMIGDPKQAIYAFRGADIHTYLQARQDSEGQHYTLDTNYRSSSALIDSVNEVFSLADQRAQGAFLFKTGERNPVPFLPVKAGKADLPGMMLDGEQAPALQGWLVEQTDDKLNKGDARERLAQLTAAKITELLIQGQQGNATLPLAEQGGWRAVQPADCAVLVNNLGEATRIRQALQQLGVASVYLSDRSSVFQTWIASELLQLLRAVSDPLNEKRIRTALASPLLRPDIASLERLNQDELYWESHSGQFITYHQIWQRQGILPLIYRLIKDFNIAQSAGQRPQGERELTDLLHLGELLHQAADTLDGEQALIRYLEESIQEPDEQSEAQQLRLETDEQLVRVVTIHKSKGLEYPLVFLPFISDSRQAKAQDTLLVTHNADQQVEVHLRANSENLAQADTERLAEDLRKLYVGLTRARFVNWIGLAETDSFAASALAYVLDANSGNLAEPLKQLKHLSLQVLSEESTEQPPEVWQPDSPEVELSARAAPRLSHEPWWIASYSALKHGTTQVSETAWQETLLETQDAETDATDRLDPLAALDLHGLPKGSQIGTFLHSLLEWAAALTWVDSQGVRQQGFAGVLEPTLQASCLDYLTQRCQQRQLQSWSEPLLQWLQQFIRQDWQFPQQSEPGAAPFNLAALSPQQFSVELEFWFASHQVSTLKLDQWVQQRTLAGQARPPLAANRLNGMLKGFIDLVVEHQGRYYVIDWKSNWLGVNDQAYSEDVMRQTLLAKRYDLQYLLYLLALHRQLRLRLPDYDYDRHIGGAAYVFLRGYRAASQGVFFDKPDRQVIEGLDRLFAGQTLTDEVLA</sequence>
<dbReference type="RefSeq" id="WP_151054892.1">
    <property type="nucleotide sequence ID" value="NZ_CP044222.1"/>
</dbReference>
<evidence type="ECO:0000256" key="15">
    <source>
        <dbReference type="HAMAP-Rule" id="MF_01485"/>
    </source>
</evidence>
<comment type="domain">
    <text evidence="15">The C-terminal domain has nuclease activity and interacts with RecD. It interacts with RecA, facilitating its loading onto ssDNA.</text>
</comment>
<dbReference type="GO" id="GO:0005829">
    <property type="term" value="C:cytosol"/>
    <property type="evidence" value="ECO:0007669"/>
    <property type="project" value="TreeGrafter"/>
</dbReference>
<dbReference type="NCBIfam" id="TIGR00609">
    <property type="entry name" value="recB"/>
    <property type="match status" value="1"/>
</dbReference>
<evidence type="ECO:0000256" key="5">
    <source>
        <dbReference type="ARBA" id="ARBA00022801"/>
    </source>
</evidence>
<dbReference type="PANTHER" id="PTHR11070:SF23">
    <property type="entry name" value="RECBCD ENZYME SUBUNIT RECB"/>
    <property type="match status" value="1"/>
</dbReference>
<dbReference type="EC" id="5.6.2.4" evidence="15"/>
<dbReference type="SUPFAM" id="SSF52540">
    <property type="entry name" value="P-loop containing nucleoside triphosphate hydrolases"/>
    <property type="match status" value="1"/>
</dbReference>
<feature type="binding site" evidence="15">
    <location>
        <position position="1133"/>
    </location>
    <ligand>
        <name>Mg(2+)</name>
        <dbReference type="ChEBI" id="CHEBI:18420"/>
    </ligand>
</feature>
<keyword evidence="5 15" id="KW-0378">Hydrolase</keyword>
<keyword evidence="6 15" id="KW-0347">Helicase</keyword>
<comment type="catalytic activity">
    <reaction evidence="14 15">
        <text>ATP + H2O = ADP + phosphate + H(+)</text>
        <dbReference type="Rhea" id="RHEA:13065"/>
        <dbReference type="ChEBI" id="CHEBI:15377"/>
        <dbReference type="ChEBI" id="CHEBI:15378"/>
        <dbReference type="ChEBI" id="CHEBI:30616"/>
        <dbReference type="ChEBI" id="CHEBI:43474"/>
        <dbReference type="ChEBI" id="CHEBI:456216"/>
        <dbReference type="EC" id="5.6.2.4"/>
    </reaction>
</comment>
<evidence type="ECO:0000256" key="11">
    <source>
        <dbReference type="ARBA" id="ARBA00023204"/>
    </source>
</evidence>
<evidence type="ECO:0000259" key="18">
    <source>
        <dbReference type="PROSITE" id="PS51217"/>
    </source>
</evidence>
<evidence type="ECO:0000256" key="10">
    <source>
        <dbReference type="ARBA" id="ARBA00023125"/>
    </source>
</evidence>
<dbReference type="InterPro" id="IPR014016">
    <property type="entry name" value="UvrD-like_ATP-bd"/>
</dbReference>
<dbReference type="Pfam" id="PF13361">
    <property type="entry name" value="UvrD_C"/>
    <property type="match status" value="1"/>
</dbReference>
<dbReference type="InterPro" id="IPR038726">
    <property type="entry name" value="PDDEXK_AddAB-type"/>
</dbReference>
<evidence type="ECO:0000256" key="8">
    <source>
        <dbReference type="ARBA" id="ARBA00022840"/>
    </source>
</evidence>
<keyword evidence="3 15" id="KW-0547">Nucleotide-binding</keyword>
<dbReference type="InterPro" id="IPR011604">
    <property type="entry name" value="PDDEXK-like_dom_sf"/>
</dbReference>
<evidence type="ECO:0000256" key="7">
    <source>
        <dbReference type="ARBA" id="ARBA00022839"/>
    </source>
</evidence>
<evidence type="ECO:0000256" key="9">
    <source>
        <dbReference type="ARBA" id="ARBA00022842"/>
    </source>
</evidence>
<comment type="similarity">
    <text evidence="15">Belongs to the helicase family. UvrD subfamily.</text>
</comment>
<feature type="binding site" evidence="15">
    <location>
        <position position="1120"/>
    </location>
    <ligand>
        <name>Mg(2+)</name>
        <dbReference type="ChEBI" id="CHEBI:18420"/>
    </ligand>
</feature>
<feature type="binding site" evidence="16">
    <location>
        <begin position="23"/>
        <end position="30"/>
    </location>
    <ligand>
        <name>ATP</name>
        <dbReference type="ChEBI" id="CHEBI:30616"/>
    </ligand>
</feature>
<name>A0A5J6LD22_9GAMM</name>
<comment type="cofactor">
    <cofactor evidence="15">
        <name>Mg(2+)</name>
        <dbReference type="ChEBI" id="CHEBI:18420"/>
    </cofactor>
    <text evidence="15">Binds 1 Mg(2+) ion per subunit.</text>
</comment>
<evidence type="ECO:0000256" key="13">
    <source>
        <dbReference type="ARBA" id="ARBA00034617"/>
    </source>
</evidence>
<evidence type="ECO:0000256" key="4">
    <source>
        <dbReference type="ARBA" id="ARBA00022763"/>
    </source>
</evidence>
<dbReference type="GO" id="GO:0003677">
    <property type="term" value="F:DNA binding"/>
    <property type="evidence" value="ECO:0007669"/>
    <property type="project" value="UniProtKB-UniRule"/>
</dbReference>
<dbReference type="EC" id="3.1.11.5" evidence="15"/>
<evidence type="ECO:0000313" key="19">
    <source>
        <dbReference type="EMBL" id="QEW06495.1"/>
    </source>
</evidence>
<dbReference type="InterPro" id="IPR027417">
    <property type="entry name" value="P-loop_NTPase"/>
</dbReference>
<evidence type="ECO:0000256" key="14">
    <source>
        <dbReference type="ARBA" id="ARBA00048988"/>
    </source>
</evidence>
<evidence type="ECO:0000256" key="16">
    <source>
        <dbReference type="PROSITE-ProRule" id="PRU00560"/>
    </source>
</evidence>
<evidence type="ECO:0000256" key="1">
    <source>
        <dbReference type="ARBA" id="ARBA00022722"/>
    </source>
</evidence>
<feature type="region of interest" description="DNA-binding and helicase activity, interacts with RecC" evidence="15">
    <location>
        <begin position="1"/>
        <end position="882"/>
    </location>
</feature>
<accession>A0A5J6LD22</accession>
<protein>
    <recommendedName>
        <fullName evidence="15">RecBCD enzyme subunit RecB</fullName>
        <ecNumber evidence="15">3.1.11.5</ecNumber>
        <ecNumber evidence="15">5.6.2.4</ecNumber>
    </recommendedName>
    <alternativeName>
        <fullName evidence="15">DNA 3'-5' helicase subunit RecB</fullName>
    </alternativeName>
    <alternativeName>
        <fullName evidence="15">Exonuclease V subunit RecB</fullName>
        <shortName evidence="15">ExoV subunit RecB</shortName>
    </alternativeName>
    <alternativeName>
        <fullName evidence="15">Helicase/nuclease RecBCD subunit RecB</fullName>
    </alternativeName>
</protein>
<reference evidence="19 20" key="1">
    <citation type="submission" date="2019-09" db="EMBL/GenBank/DDBJ databases">
        <title>Nitrincola iocasae sp. nov., a bacterium isolated from the sediment collected at a cold seep field in South China Sea.</title>
        <authorList>
            <person name="Zhang H."/>
            <person name="Wang H."/>
            <person name="Li C."/>
        </authorList>
    </citation>
    <scope>NUCLEOTIDE SEQUENCE [LARGE SCALE GENOMIC DNA]</scope>
    <source>
        <strain evidence="19 20">KXZD1103</strain>
    </source>
</reference>
<proteinExistence type="inferred from homology"/>
<dbReference type="InterPro" id="IPR014017">
    <property type="entry name" value="DNA_helicase_UvrD-like_C"/>
</dbReference>
<organism evidence="19 20">
    <name type="scientific">Nitrincola iocasae</name>
    <dbReference type="NCBI Taxonomy" id="2614693"/>
    <lineage>
        <taxon>Bacteria</taxon>
        <taxon>Pseudomonadati</taxon>
        <taxon>Pseudomonadota</taxon>
        <taxon>Gammaproteobacteria</taxon>
        <taxon>Oceanospirillales</taxon>
        <taxon>Oceanospirillaceae</taxon>
        <taxon>Nitrincola</taxon>
    </lineage>
</organism>
<evidence type="ECO:0000256" key="12">
    <source>
        <dbReference type="ARBA" id="ARBA00023235"/>
    </source>
</evidence>
<comment type="miscellaneous">
    <text evidence="15">In the RecBCD complex, RecB has a slow 3'-5' helicase, an exonuclease activity and loads RecA onto ssDNA, RecD has a fast 5'-3' helicase activity, while RecC stimulates the ATPase and processivity of the RecB helicase and contributes to recognition of the Chi site.</text>
</comment>
<dbReference type="GO" id="GO:0009338">
    <property type="term" value="C:exodeoxyribonuclease V complex"/>
    <property type="evidence" value="ECO:0007669"/>
    <property type="project" value="TreeGrafter"/>
</dbReference>
<dbReference type="PANTHER" id="PTHR11070">
    <property type="entry name" value="UVRD / RECB / PCRA DNA HELICASE FAMILY MEMBER"/>
    <property type="match status" value="1"/>
</dbReference>
<dbReference type="Proteomes" id="UP000325606">
    <property type="component" value="Chromosome"/>
</dbReference>
<dbReference type="SUPFAM" id="SSF52980">
    <property type="entry name" value="Restriction endonuclease-like"/>
    <property type="match status" value="1"/>
</dbReference>
<keyword evidence="12 15" id="KW-0413">Isomerase</keyword>
<keyword evidence="1 15" id="KW-0540">Nuclease</keyword>
<keyword evidence="7 15" id="KW-0269">Exonuclease</keyword>